<keyword evidence="8" id="KW-1185">Reference proteome</keyword>
<organism evidence="7 8">
    <name type="scientific">Gracilibacillus oryzae</name>
    <dbReference type="NCBI Taxonomy" id="1672701"/>
    <lineage>
        <taxon>Bacteria</taxon>
        <taxon>Bacillati</taxon>
        <taxon>Bacillota</taxon>
        <taxon>Bacilli</taxon>
        <taxon>Bacillales</taxon>
        <taxon>Bacillaceae</taxon>
        <taxon>Gracilibacillus</taxon>
    </lineage>
</organism>
<evidence type="ECO:0000256" key="2">
    <source>
        <dbReference type="ARBA" id="ARBA00022692"/>
    </source>
</evidence>
<keyword evidence="2 5" id="KW-0812">Transmembrane</keyword>
<evidence type="ECO:0000313" key="7">
    <source>
        <dbReference type="EMBL" id="KAB8137481.1"/>
    </source>
</evidence>
<evidence type="ECO:0000256" key="4">
    <source>
        <dbReference type="ARBA" id="ARBA00023136"/>
    </source>
</evidence>
<evidence type="ECO:0000313" key="8">
    <source>
        <dbReference type="Proteomes" id="UP000480246"/>
    </source>
</evidence>
<dbReference type="EMBL" id="WEID01000043">
    <property type="protein sequence ID" value="KAB8137481.1"/>
    <property type="molecule type" value="Genomic_DNA"/>
</dbReference>
<dbReference type="GO" id="GO:0140359">
    <property type="term" value="F:ABC-type transporter activity"/>
    <property type="evidence" value="ECO:0007669"/>
    <property type="project" value="InterPro"/>
</dbReference>
<feature type="transmembrane region" description="Helical" evidence="5">
    <location>
        <begin position="220"/>
        <end position="239"/>
    </location>
</feature>
<dbReference type="Gene3D" id="3.40.1710.10">
    <property type="entry name" value="abc type-2 transporter like domain"/>
    <property type="match status" value="1"/>
</dbReference>
<comment type="caution">
    <text evidence="7">The sequence shown here is derived from an EMBL/GenBank/DDBJ whole genome shotgun (WGS) entry which is preliminary data.</text>
</comment>
<feature type="transmembrane region" description="Helical" evidence="5">
    <location>
        <begin position="366"/>
        <end position="382"/>
    </location>
</feature>
<gene>
    <name evidence="7" type="ORF">F9U64_09160</name>
</gene>
<feature type="domain" description="ABC-2 type transporter transmembrane" evidence="6">
    <location>
        <begin position="34"/>
        <end position="359"/>
    </location>
</feature>
<name>A0A7C8GTK5_9BACI</name>
<dbReference type="AlphaFoldDB" id="A0A7C8GTK5"/>
<dbReference type="Proteomes" id="UP000480246">
    <property type="component" value="Unassembled WGS sequence"/>
</dbReference>
<reference evidence="7 8" key="1">
    <citation type="submission" date="2019-10" db="EMBL/GenBank/DDBJ databases">
        <title>Gracilibacillus sp. nov. isolated from rice seeds.</title>
        <authorList>
            <person name="He S."/>
        </authorList>
    </citation>
    <scope>NUCLEOTIDE SEQUENCE [LARGE SCALE GENOMIC DNA]</scope>
    <source>
        <strain evidence="7 8">TD8</strain>
    </source>
</reference>
<keyword evidence="3 5" id="KW-1133">Transmembrane helix</keyword>
<sequence length="389" mass="44771">MYTVGCRFTMEGACSVMRDIIAARFLLLKKNAVSLIIWLLAPLLITILFLSTVHTVQDDFRVPVGVVLEEETPSTNELYEAMEQSSFVTVSLLSEREAIRQVQQHELDSAFVIKEGYEEQIQEGNRRDLLESYYSDRSFAYNSVKEMIVSIIQQETGRIKAANTVIALERELNGTSNWTEQEIIAKSRQIQAEEDLLNNEFRYMGEAPADESGLIEWNPWMIWAFAAMLFTIFLFDWVIKEQNASVNIRIPFTKVKFSVYMLINLAFYIILLVLVDLITYACFYLLYEEEVSLLTLLSYRMMTCILAFLIVTIVRKAYLSYILAITLTITLVILSGALLPLGALTINSSWIHLINPVSRFLSGEWTIEWLIICIIGMGIWYVREERKYA</sequence>
<dbReference type="InterPro" id="IPR013525">
    <property type="entry name" value="ABC2_TM"/>
</dbReference>
<keyword evidence="4 5" id="KW-0472">Membrane</keyword>
<protein>
    <submittedName>
        <fullName evidence="7">ABC transporter permease</fullName>
    </submittedName>
</protein>
<dbReference type="OrthoDB" id="2417739at2"/>
<proteinExistence type="predicted"/>
<feature type="transmembrane region" description="Helical" evidence="5">
    <location>
        <begin position="259"/>
        <end position="287"/>
    </location>
</feature>
<evidence type="ECO:0000256" key="3">
    <source>
        <dbReference type="ARBA" id="ARBA00022989"/>
    </source>
</evidence>
<evidence type="ECO:0000256" key="1">
    <source>
        <dbReference type="ARBA" id="ARBA00004141"/>
    </source>
</evidence>
<feature type="transmembrane region" description="Helical" evidence="5">
    <location>
        <begin position="293"/>
        <end position="314"/>
    </location>
</feature>
<accession>A0A7C8GTK5</accession>
<dbReference type="GO" id="GO:0016020">
    <property type="term" value="C:membrane"/>
    <property type="evidence" value="ECO:0007669"/>
    <property type="project" value="UniProtKB-SubCell"/>
</dbReference>
<evidence type="ECO:0000256" key="5">
    <source>
        <dbReference type="SAM" id="Phobius"/>
    </source>
</evidence>
<dbReference type="Pfam" id="PF12698">
    <property type="entry name" value="ABC2_membrane_3"/>
    <property type="match status" value="1"/>
</dbReference>
<evidence type="ECO:0000259" key="6">
    <source>
        <dbReference type="Pfam" id="PF12698"/>
    </source>
</evidence>
<feature type="transmembrane region" description="Helical" evidence="5">
    <location>
        <begin position="32"/>
        <end position="53"/>
    </location>
</feature>
<comment type="subcellular location">
    <subcellularLocation>
        <location evidence="1">Membrane</location>
        <topology evidence="1">Multi-pass membrane protein</topology>
    </subcellularLocation>
</comment>
<feature type="transmembrane region" description="Helical" evidence="5">
    <location>
        <begin position="321"/>
        <end position="346"/>
    </location>
</feature>